<evidence type="ECO:0000313" key="5">
    <source>
        <dbReference type="Proteomes" id="UP000759537"/>
    </source>
</evidence>
<keyword evidence="5" id="KW-1185">Reference proteome</keyword>
<evidence type="ECO:0000256" key="2">
    <source>
        <dbReference type="SAM" id="Phobius"/>
    </source>
</evidence>
<reference evidence="3" key="1">
    <citation type="submission" date="2019-10" db="EMBL/GenBank/DDBJ databases">
        <authorList>
            <consortium name="DOE Joint Genome Institute"/>
            <person name="Kuo A."/>
            <person name="Miyauchi S."/>
            <person name="Kiss E."/>
            <person name="Drula E."/>
            <person name="Kohler A."/>
            <person name="Sanchez-Garcia M."/>
            <person name="Andreopoulos B."/>
            <person name="Barry K.W."/>
            <person name="Bonito G."/>
            <person name="Buee M."/>
            <person name="Carver A."/>
            <person name="Chen C."/>
            <person name="Cichocki N."/>
            <person name="Clum A."/>
            <person name="Culley D."/>
            <person name="Crous P.W."/>
            <person name="Fauchery L."/>
            <person name="Girlanda M."/>
            <person name="Hayes R."/>
            <person name="Keri Z."/>
            <person name="LaButti K."/>
            <person name="Lipzen A."/>
            <person name="Lombard V."/>
            <person name="Magnuson J."/>
            <person name="Maillard F."/>
            <person name="Morin E."/>
            <person name="Murat C."/>
            <person name="Nolan M."/>
            <person name="Ohm R."/>
            <person name="Pangilinan J."/>
            <person name="Pereira M."/>
            <person name="Perotto S."/>
            <person name="Peter M."/>
            <person name="Riley R."/>
            <person name="Sitrit Y."/>
            <person name="Stielow B."/>
            <person name="Szollosi G."/>
            <person name="Zifcakova L."/>
            <person name="Stursova M."/>
            <person name="Spatafora J.W."/>
            <person name="Tedersoo L."/>
            <person name="Vaario L.-M."/>
            <person name="Yamada A."/>
            <person name="Yan M."/>
            <person name="Wang P."/>
            <person name="Xu J."/>
            <person name="Bruns T."/>
            <person name="Baldrian P."/>
            <person name="Vilgalys R."/>
            <person name="Henrissat B."/>
            <person name="Grigoriev I.V."/>
            <person name="Hibbett D."/>
            <person name="Nagy L.G."/>
            <person name="Martin F.M."/>
        </authorList>
    </citation>
    <scope>NUCLEOTIDE SEQUENCE</scope>
    <source>
        <strain evidence="3">Prilba</strain>
    </source>
</reference>
<protein>
    <submittedName>
        <fullName evidence="3">Uncharacterized protein</fullName>
    </submittedName>
</protein>
<evidence type="ECO:0000313" key="3">
    <source>
        <dbReference type="EMBL" id="KAF8474427.1"/>
    </source>
</evidence>
<feature type="transmembrane region" description="Helical" evidence="2">
    <location>
        <begin position="64"/>
        <end position="84"/>
    </location>
</feature>
<evidence type="ECO:0000256" key="1">
    <source>
        <dbReference type="SAM" id="MobiDB-lite"/>
    </source>
</evidence>
<feature type="transmembrane region" description="Helical" evidence="2">
    <location>
        <begin position="119"/>
        <end position="144"/>
    </location>
</feature>
<accession>A0A9P5MQL3</accession>
<sequence>MQKETTKIPRPLADTNSTLSSKPPPSTPSHTHPMNLDIMDSRAVGPLSLSPHTTVETTTILRGLWLTMTILFARIALRPMWLMWGPDVAHYYVMCYVSDMHGDAKHCLVRRGDIVFQGFVFILHCIFSIVRDVLLGGLIILDGLNMCVYLRRRGHSMLSVQTPDRRPSRMRSFPRWQIPRGYRALPRGAPTLLRDLMCLCVRSHPPIQVFLLMPQVSAQPTRALGLGEPSPLCDCGLYVGSGCDRYRPRYPCPRPEGYHAHGCRFRRPTRIGGIWCCGSTRGDEGARDHRRGGMTLG</sequence>
<dbReference type="EMBL" id="WHVB01000017">
    <property type="protein sequence ID" value="KAF8474427.1"/>
    <property type="molecule type" value="Genomic_DNA"/>
</dbReference>
<dbReference type="EMBL" id="WHVB01000017">
    <property type="protein sequence ID" value="KAF8474539.1"/>
    <property type="molecule type" value="Genomic_DNA"/>
</dbReference>
<feature type="region of interest" description="Disordered" evidence="1">
    <location>
        <begin position="1"/>
        <end position="35"/>
    </location>
</feature>
<organism evidence="3 5">
    <name type="scientific">Russula ochroleuca</name>
    <dbReference type="NCBI Taxonomy" id="152965"/>
    <lineage>
        <taxon>Eukaryota</taxon>
        <taxon>Fungi</taxon>
        <taxon>Dikarya</taxon>
        <taxon>Basidiomycota</taxon>
        <taxon>Agaricomycotina</taxon>
        <taxon>Agaricomycetes</taxon>
        <taxon>Russulales</taxon>
        <taxon>Russulaceae</taxon>
        <taxon>Russula</taxon>
    </lineage>
</organism>
<keyword evidence="2" id="KW-1133">Transmembrane helix</keyword>
<reference evidence="3" key="2">
    <citation type="journal article" date="2020" name="Nat. Commun.">
        <title>Large-scale genome sequencing of mycorrhizal fungi provides insights into the early evolution of symbiotic traits.</title>
        <authorList>
            <person name="Miyauchi S."/>
            <person name="Kiss E."/>
            <person name="Kuo A."/>
            <person name="Drula E."/>
            <person name="Kohler A."/>
            <person name="Sanchez-Garcia M."/>
            <person name="Morin E."/>
            <person name="Andreopoulos B."/>
            <person name="Barry K.W."/>
            <person name="Bonito G."/>
            <person name="Buee M."/>
            <person name="Carver A."/>
            <person name="Chen C."/>
            <person name="Cichocki N."/>
            <person name="Clum A."/>
            <person name="Culley D."/>
            <person name="Crous P.W."/>
            <person name="Fauchery L."/>
            <person name="Girlanda M."/>
            <person name="Hayes R.D."/>
            <person name="Keri Z."/>
            <person name="LaButti K."/>
            <person name="Lipzen A."/>
            <person name="Lombard V."/>
            <person name="Magnuson J."/>
            <person name="Maillard F."/>
            <person name="Murat C."/>
            <person name="Nolan M."/>
            <person name="Ohm R.A."/>
            <person name="Pangilinan J."/>
            <person name="Pereira M.F."/>
            <person name="Perotto S."/>
            <person name="Peter M."/>
            <person name="Pfister S."/>
            <person name="Riley R."/>
            <person name="Sitrit Y."/>
            <person name="Stielow J.B."/>
            <person name="Szollosi G."/>
            <person name="Zifcakova L."/>
            <person name="Stursova M."/>
            <person name="Spatafora J.W."/>
            <person name="Tedersoo L."/>
            <person name="Vaario L.M."/>
            <person name="Yamada A."/>
            <person name="Yan M."/>
            <person name="Wang P."/>
            <person name="Xu J."/>
            <person name="Bruns T."/>
            <person name="Baldrian P."/>
            <person name="Vilgalys R."/>
            <person name="Dunand C."/>
            <person name="Henrissat B."/>
            <person name="Grigoriev I.V."/>
            <person name="Hibbett D."/>
            <person name="Nagy L.G."/>
            <person name="Martin F.M."/>
        </authorList>
    </citation>
    <scope>NUCLEOTIDE SEQUENCE</scope>
    <source>
        <strain evidence="3">Prilba</strain>
    </source>
</reference>
<keyword evidence="2" id="KW-0812">Transmembrane</keyword>
<comment type="caution">
    <text evidence="3">The sequence shown here is derived from an EMBL/GenBank/DDBJ whole genome shotgun (WGS) entry which is preliminary data.</text>
</comment>
<dbReference type="Proteomes" id="UP000759537">
    <property type="component" value="Unassembled WGS sequence"/>
</dbReference>
<name>A0A9P5MQL3_9AGAM</name>
<dbReference type="AlphaFoldDB" id="A0A9P5MQL3"/>
<proteinExistence type="predicted"/>
<evidence type="ECO:0000313" key="4">
    <source>
        <dbReference type="EMBL" id="KAF8474539.1"/>
    </source>
</evidence>
<keyword evidence="2" id="KW-0472">Membrane</keyword>
<gene>
    <name evidence="3" type="ORF">DFH94DRAFT_129558</name>
    <name evidence="4" type="ORF">DFH94DRAFT_134815</name>
</gene>